<feature type="transmembrane region" description="Helical" evidence="9">
    <location>
        <begin position="242"/>
        <end position="260"/>
    </location>
</feature>
<dbReference type="Proteomes" id="UP000663505">
    <property type="component" value="Chromosome"/>
</dbReference>
<feature type="domain" description="ABC transmembrane type-1" evidence="10">
    <location>
        <begin position="69"/>
        <end position="260"/>
    </location>
</feature>
<dbReference type="CDD" id="cd06261">
    <property type="entry name" value="TM_PBP2"/>
    <property type="match status" value="1"/>
</dbReference>
<dbReference type="InterPro" id="IPR050901">
    <property type="entry name" value="BP-dep_ABC_trans_perm"/>
</dbReference>
<evidence type="ECO:0000256" key="8">
    <source>
        <dbReference type="ARBA" id="ARBA00023136"/>
    </source>
</evidence>
<evidence type="ECO:0000313" key="11">
    <source>
        <dbReference type="EMBL" id="QSO49777.1"/>
    </source>
</evidence>
<feature type="transmembrane region" description="Helical" evidence="9">
    <location>
        <begin position="184"/>
        <end position="205"/>
    </location>
</feature>
<gene>
    <name evidence="11" type="ORF">JZ786_09175</name>
</gene>
<keyword evidence="7 9" id="KW-1133">Transmembrane helix</keyword>
<comment type="similarity">
    <text evidence="2">Belongs to the binding-protein-dependent transport system permease family. MalFG subfamily.</text>
</comment>
<feature type="transmembrane region" description="Helical" evidence="9">
    <location>
        <begin position="73"/>
        <end position="94"/>
    </location>
</feature>
<feature type="transmembrane region" description="Helical" evidence="9">
    <location>
        <begin position="106"/>
        <end position="125"/>
    </location>
</feature>
<proteinExistence type="inferred from homology"/>
<dbReference type="Gene3D" id="1.10.3720.10">
    <property type="entry name" value="MetI-like"/>
    <property type="match status" value="1"/>
</dbReference>
<evidence type="ECO:0000256" key="6">
    <source>
        <dbReference type="ARBA" id="ARBA00022692"/>
    </source>
</evidence>
<dbReference type="Pfam" id="PF00528">
    <property type="entry name" value="BPD_transp_1"/>
    <property type="match status" value="1"/>
</dbReference>
<keyword evidence="5" id="KW-0762">Sugar transport</keyword>
<evidence type="ECO:0000259" key="10">
    <source>
        <dbReference type="PROSITE" id="PS50928"/>
    </source>
</evidence>
<keyword evidence="12" id="KW-1185">Reference proteome</keyword>
<reference evidence="11 12" key="1">
    <citation type="submission" date="2021-02" db="EMBL/GenBank/DDBJ databases">
        <title>Alicyclobacillus curvatus sp. nov. and Alicyclobacillus mengziensis sp. nov., two acidophilic bacteria isolated from acid mine drainage.</title>
        <authorList>
            <person name="Huang Y."/>
        </authorList>
    </citation>
    <scope>NUCLEOTIDE SEQUENCE [LARGE SCALE GENOMIC DNA]</scope>
    <source>
        <strain evidence="11 12">S30H14</strain>
    </source>
</reference>
<keyword evidence="8 9" id="KW-0472">Membrane</keyword>
<evidence type="ECO:0000313" key="12">
    <source>
        <dbReference type="Proteomes" id="UP000663505"/>
    </source>
</evidence>
<dbReference type="PROSITE" id="PS50928">
    <property type="entry name" value="ABC_TM1"/>
    <property type="match status" value="1"/>
</dbReference>
<sequence length="275" mass="30214">MAPGELTFAWISRVVIWLVILLMIIPIWFVIEASFNPSNSYFTVTVFPPHASFYNYVQLFTTTQFGVWVRNSLIVGLTVGIGQVLLTATSAFAFSRLRFWGRKYGLMTLLILQMFPNFLAIAAIYTGLSKLGMMDNLGSYILVMLGGSAFNIWLLKGYFDSVPRDLDEAAIIDGANSWQRFVQILLPLAVPMLVVIFLFTLMGAFSEYILAGTILQSPQNYTLGVGLYGLISGQFAKNWGEFAAAALLSALPLAVIFGLLQRYVASGLVAGSVKG</sequence>
<dbReference type="PANTHER" id="PTHR32243:SF50">
    <property type="entry name" value="MALTOSE_MALTODEXTRIN TRANSPORT SYSTEM PERMEASE PROTEIN MALG"/>
    <property type="match status" value="1"/>
</dbReference>
<organism evidence="11 12">
    <name type="scientific">Alicyclobacillus mengziensis</name>
    <dbReference type="NCBI Taxonomy" id="2931921"/>
    <lineage>
        <taxon>Bacteria</taxon>
        <taxon>Bacillati</taxon>
        <taxon>Bacillota</taxon>
        <taxon>Bacilli</taxon>
        <taxon>Bacillales</taxon>
        <taxon>Alicyclobacillaceae</taxon>
        <taxon>Alicyclobacillus</taxon>
    </lineage>
</organism>
<dbReference type="GO" id="GO:0015423">
    <property type="term" value="F:ABC-type maltose transporter activity"/>
    <property type="evidence" value="ECO:0007669"/>
    <property type="project" value="TreeGrafter"/>
</dbReference>
<keyword evidence="3 9" id="KW-0813">Transport</keyword>
<dbReference type="AlphaFoldDB" id="A0A9X7W3E9"/>
<dbReference type="GO" id="GO:0042956">
    <property type="term" value="P:maltodextrin transmembrane transport"/>
    <property type="evidence" value="ECO:0007669"/>
    <property type="project" value="TreeGrafter"/>
</dbReference>
<dbReference type="SUPFAM" id="SSF161098">
    <property type="entry name" value="MetI-like"/>
    <property type="match status" value="1"/>
</dbReference>
<accession>A0A9X7W3E9</accession>
<evidence type="ECO:0000256" key="1">
    <source>
        <dbReference type="ARBA" id="ARBA00004651"/>
    </source>
</evidence>
<dbReference type="InterPro" id="IPR035906">
    <property type="entry name" value="MetI-like_sf"/>
</dbReference>
<keyword evidence="4" id="KW-1003">Cell membrane</keyword>
<dbReference type="EMBL" id="CP071182">
    <property type="protein sequence ID" value="QSO49777.1"/>
    <property type="molecule type" value="Genomic_DNA"/>
</dbReference>
<comment type="subcellular location">
    <subcellularLocation>
        <location evidence="1 9">Cell membrane</location>
        <topology evidence="1 9">Multi-pass membrane protein</topology>
    </subcellularLocation>
</comment>
<dbReference type="KEGG" id="afx:JZ786_09175"/>
<protein>
    <submittedName>
        <fullName evidence="11">Sugar ABC transporter permease</fullName>
    </submittedName>
</protein>
<evidence type="ECO:0000256" key="5">
    <source>
        <dbReference type="ARBA" id="ARBA00022597"/>
    </source>
</evidence>
<feature type="transmembrane region" description="Helical" evidence="9">
    <location>
        <begin position="7"/>
        <end position="31"/>
    </location>
</feature>
<dbReference type="PANTHER" id="PTHR32243">
    <property type="entry name" value="MALTOSE TRANSPORT SYSTEM PERMEASE-RELATED"/>
    <property type="match status" value="1"/>
</dbReference>
<evidence type="ECO:0000256" key="4">
    <source>
        <dbReference type="ARBA" id="ARBA00022475"/>
    </source>
</evidence>
<feature type="transmembrane region" description="Helical" evidence="9">
    <location>
        <begin position="137"/>
        <end position="155"/>
    </location>
</feature>
<evidence type="ECO:0000256" key="7">
    <source>
        <dbReference type="ARBA" id="ARBA00022989"/>
    </source>
</evidence>
<evidence type="ECO:0000256" key="9">
    <source>
        <dbReference type="RuleBase" id="RU363032"/>
    </source>
</evidence>
<dbReference type="GO" id="GO:0005886">
    <property type="term" value="C:plasma membrane"/>
    <property type="evidence" value="ECO:0007669"/>
    <property type="project" value="UniProtKB-SubCell"/>
</dbReference>
<evidence type="ECO:0000256" key="2">
    <source>
        <dbReference type="ARBA" id="ARBA00009047"/>
    </source>
</evidence>
<evidence type="ECO:0000256" key="3">
    <source>
        <dbReference type="ARBA" id="ARBA00022448"/>
    </source>
</evidence>
<dbReference type="InterPro" id="IPR000515">
    <property type="entry name" value="MetI-like"/>
</dbReference>
<name>A0A9X7W3E9_9BACL</name>
<keyword evidence="6 9" id="KW-0812">Transmembrane</keyword>